<dbReference type="InterPro" id="IPR003111">
    <property type="entry name" value="Lon_prtase_N"/>
</dbReference>
<feature type="active site" evidence="7">
    <location>
        <position position="783"/>
    </location>
</feature>
<comment type="catalytic activity">
    <reaction evidence="6 7">
        <text>Hydrolysis of proteins in presence of ATP.</text>
        <dbReference type="EC" id="3.4.21.53"/>
    </reaction>
</comment>
<dbReference type="SUPFAM" id="SSF52540">
    <property type="entry name" value="P-loop containing nucleoside triphosphate hydrolases"/>
    <property type="match status" value="1"/>
</dbReference>
<dbReference type="Gene3D" id="1.10.8.60">
    <property type="match status" value="1"/>
</dbReference>
<dbReference type="EC" id="3.4.21.53" evidence="6"/>
<dbReference type="InterPro" id="IPR020568">
    <property type="entry name" value="Ribosomal_Su5_D2-typ_SF"/>
</dbReference>
<feature type="domain" description="Lon N-terminal" evidence="10">
    <location>
        <begin position="55"/>
        <end position="297"/>
    </location>
</feature>
<dbReference type="Pfam" id="PF22667">
    <property type="entry name" value="Lon_lid"/>
    <property type="match status" value="1"/>
</dbReference>
<dbReference type="Pfam" id="PF05362">
    <property type="entry name" value="Lon_C"/>
    <property type="match status" value="1"/>
</dbReference>
<dbReference type="NCBIfam" id="TIGR00763">
    <property type="entry name" value="lon"/>
    <property type="match status" value="1"/>
</dbReference>
<dbReference type="EMBL" id="CP118868">
    <property type="protein sequence ID" value="WEG35111.1"/>
    <property type="molecule type" value="Genomic_DNA"/>
</dbReference>
<dbReference type="InterPro" id="IPR008268">
    <property type="entry name" value="Peptidase_S16_AS"/>
</dbReference>
<keyword evidence="4 6" id="KW-0720">Serine protease</keyword>
<keyword evidence="1 6" id="KW-0645">Protease</keyword>
<organism evidence="11 12">
    <name type="scientific">Amygdalobacter indicium</name>
    <dbReference type="NCBI Taxonomy" id="3029272"/>
    <lineage>
        <taxon>Bacteria</taxon>
        <taxon>Bacillati</taxon>
        <taxon>Bacillota</taxon>
        <taxon>Clostridia</taxon>
        <taxon>Eubacteriales</taxon>
        <taxon>Oscillospiraceae</taxon>
        <taxon>Amygdalobacter</taxon>
    </lineage>
</organism>
<evidence type="ECO:0000256" key="6">
    <source>
        <dbReference type="PIRNR" id="PIRNR001174"/>
    </source>
</evidence>
<dbReference type="Proteomes" id="UP001220478">
    <property type="component" value="Chromosome"/>
</dbReference>
<name>A0ABY8C357_9FIRM</name>
<dbReference type="InterPro" id="IPR027417">
    <property type="entry name" value="P-loop_NTPase"/>
</dbReference>
<dbReference type="PRINTS" id="PR00830">
    <property type="entry name" value="ENDOLAPTASE"/>
</dbReference>
<reference evidence="11 12" key="1">
    <citation type="submission" date="2023-02" db="EMBL/GenBank/DDBJ databases">
        <title>Novel Oscillospiraceae bacterial genomes.</title>
        <authorList>
            <person name="Srinivasan S."/>
            <person name="Austin M.N."/>
            <person name="Fiedler T.L."/>
            <person name="Strenk S.M."/>
            <person name="Agnew K.J."/>
            <person name="Nagana Gowda G.A."/>
            <person name="Raftery D."/>
            <person name="Beamer M.A."/>
            <person name="Achilles S.L."/>
            <person name="Wiesenfeld H.C."/>
            <person name="Fredricks D.N."/>
            <person name="Hillier S.L."/>
        </authorList>
    </citation>
    <scope>NUCLEOTIDE SEQUENCE [LARGE SCALE GENOMIC DNA]</scope>
    <source>
        <strain evidence="11 12">CHIC02 1186E3-8</strain>
    </source>
</reference>
<comment type="subcellular location">
    <subcellularLocation>
        <location evidence="6">Cytoplasm</location>
    </subcellularLocation>
</comment>
<dbReference type="InterPro" id="IPR054594">
    <property type="entry name" value="Lon_lid"/>
</dbReference>
<dbReference type="Gene3D" id="3.40.50.300">
    <property type="entry name" value="P-loop containing nucleotide triphosphate hydrolases"/>
    <property type="match status" value="1"/>
</dbReference>
<evidence type="ECO:0000256" key="8">
    <source>
        <dbReference type="RuleBase" id="RU000591"/>
    </source>
</evidence>
<dbReference type="PROSITE" id="PS51786">
    <property type="entry name" value="LON_PROTEOLYTIC"/>
    <property type="match status" value="1"/>
</dbReference>
<keyword evidence="12" id="KW-1185">Reference proteome</keyword>
<comment type="similarity">
    <text evidence="6 7 8">Belongs to the peptidase S16 family.</text>
</comment>
<proteinExistence type="inferred from homology"/>
<dbReference type="InterPro" id="IPR046336">
    <property type="entry name" value="Lon_prtase_N_sf"/>
</dbReference>
<sequence length="877" mass="97699">MTKKQDNSTNLFDEYAQRMQDTADGAWENSVQDGDVSEVFYDRATLLKSKKTMVMPQLTVRNNCFLPAICASFECKDSLSNNAAAQAFANNGLVFVATLVSEDELVDLDNFIHTQPLTHTVLPCAVSPYKDSNFTMLHTGVIAQVLSLQMDEDNNSTRVLLQGLVRAELLEIQSDDNLDLVKIKVLNDNTNLSQLKLPIYNGQTGFTLTAGSKLKKSDLQAVRDVLNLYFHKWLMENRNRDDAAKIIGNEEQMPLATYIDYIAEQVPLFPRERLFCLIMRNLLLRVYSIVDFIQRDLGLGLLRSQLDKKVGDMIKKEQRDYVIRNTIKALKQQLSDNTETDELDNYKKRLAELNLLPEVRRQLENVLQKIAKAAPNNPEVAGLQDYLDLVLSLPWGKLAPECFDLPKVQESLDANHFGLVKVKKRIVEYLAMRHLKEAKKNSAGTVELLCLIGPPGIGKTSIARSIAAALNRPLATISLGGVDDEAEIRGHRRTYIGAMPGRIIKALQTVDCDNPVILLDEIDKLGISSKGDPAAALLEVLDGEQNDKFRDNYVDLPYDLSKVLFIVTANSYDTIPPALYDRMDVINLDSYTENEKLQIAKRFLWPKLLRSINLEVNQIKLSDTCLRNIISAYTAEAGVRQLERCLKTICRKLAADLLLRDSAGTITDLPSLSIGKKDLVNYLGTAPYQDDELHRKDLVGVVNGLAWTYIGGVTLEVEVKICKGSGKINLTGNLGDVMKESATVAWTYIISQADTLKLSDTKWNELDVHIHIPEGATPKDGPSAGVTLATALYSALSGRKVKHKVAMTGELTLTGRVFPIGGLKEKLMAAYRAKMDTVIIPKANVKDLDEVDNEVKKVLHIVPVKQIEEVWQTALLP</sequence>
<dbReference type="PROSITE" id="PS51787">
    <property type="entry name" value="LON_N"/>
    <property type="match status" value="1"/>
</dbReference>
<dbReference type="Gene3D" id="2.30.130.40">
    <property type="entry name" value="LON domain-like"/>
    <property type="match status" value="1"/>
</dbReference>
<accession>A0ABY8C357</accession>
<gene>
    <name evidence="11" type="primary">lon</name>
    <name evidence="11" type="ORF">PYS61_04005</name>
</gene>
<keyword evidence="3 6" id="KW-0378">Hydrolase</keyword>
<feature type="domain" description="Lon proteolytic" evidence="9">
    <location>
        <begin position="696"/>
        <end position="877"/>
    </location>
</feature>
<evidence type="ECO:0000259" key="9">
    <source>
        <dbReference type="PROSITE" id="PS51786"/>
    </source>
</evidence>
<dbReference type="Gene3D" id="3.30.230.10">
    <property type="match status" value="1"/>
</dbReference>
<dbReference type="CDD" id="cd19500">
    <property type="entry name" value="RecA-like_Lon"/>
    <property type="match status" value="1"/>
</dbReference>
<evidence type="ECO:0000313" key="12">
    <source>
        <dbReference type="Proteomes" id="UP001220478"/>
    </source>
</evidence>
<protein>
    <recommendedName>
        <fullName evidence="6">Lon protease</fullName>
        <ecNumber evidence="6">3.4.21.53</ecNumber>
    </recommendedName>
</protein>
<evidence type="ECO:0000256" key="2">
    <source>
        <dbReference type="ARBA" id="ARBA00022741"/>
    </source>
</evidence>
<keyword evidence="5 6" id="KW-0067">ATP-binding</keyword>
<dbReference type="InterPro" id="IPR003593">
    <property type="entry name" value="AAA+_ATPase"/>
</dbReference>
<evidence type="ECO:0000256" key="1">
    <source>
        <dbReference type="ARBA" id="ARBA00022670"/>
    </source>
</evidence>
<dbReference type="PANTHER" id="PTHR10046">
    <property type="entry name" value="ATP DEPENDENT LON PROTEASE FAMILY MEMBER"/>
    <property type="match status" value="1"/>
</dbReference>
<evidence type="ECO:0000256" key="5">
    <source>
        <dbReference type="ARBA" id="ARBA00022840"/>
    </source>
</evidence>
<dbReference type="Pfam" id="PF02190">
    <property type="entry name" value="LON_substr_bdg"/>
    <property type="match status" value="1"/>
</dbReference>
<dbReference type="Pfam" id="PF00004">
    <property type="entry name" value="AAA"/>
    <property type="match status" value="1"/>
</dbReference>
<dbReference type="PIRSF" id="PIRSF001174">
    <property type="entry name" value="Lon_proteas"/>
    <property type="match status" value="1"/>
</dbReference>
<dbReference type="InterPro" id="IPR008269">
    <property type="entry name" value="Lon_proteolytic"/>
</dbReference>
<dbReference type="Gene3D" id="1.20.58.1480">
    <property type="match status" value="1"/>
</dbReference>
<keyword evidence="6" id="KW-0963">Cytoplasm</keyword>
<dbReference type="InterPro" id="IPR014721">
    <property type="entry name" value="Ribsml_uS5_D2-typ_fold_subgr"/>
</dbReference>
<evidence type="ECO:0000259" key="10">
    <source>
        <dbReference type="PROSITE" id="PS51787"/>
    </source>
</evidence>
<keyword evidence="2 6" id="KW-0547">Nucleotide-binding</keyword>
<dbReference type="PROSITE" id="PS01046">
    <property type="entry name" value="LON_SER"/>
    <property type="match status" value="1"/>
</dbReference>
<dbReference type="InterPro" id="IPR004815">
    <property type="entry name" value="Lon_bac/euk-typ"/>
</dbReference>
<dbReference type="SMART" id="SM00382">
    <property type="entry name" value="AAA"/>
    <property type="match status" value="1"/>
</dbReference>
<dbReference type="InterPro" id="IPR003959">
    <property type="entry name" value="ATPase_AAA_core"/>
</dbReference>
<dbReference type="GO" id="GO:0004252">
    <property type="term" value="F:serine-type endopeptidase activity"/>
    <property type="evidence" value="ECO:0007669"/>
    <property type="project" value="UniProtKB-EC"/>
</dbReference>
<comment type="subunit">
    <text evidence="6">Homohexamer. Organized in a ring with a central cavity.</text>
</comment>
<dbReference type="InterPro" id="IPR027065">
    <property type="entry name" value="Lon_Prtase"/>
</dbReference>
<evidence type="ECO:0000313" key="11">
    <source>
        <dbReference type="EMBL" id="WEG35111.1"/>
    </source>
</evidence>
<feature type="active site" evidence="7">
    <location>
        <position position="826"/>
    </location>
</feature>
<evidence type="ECO:0000256" key="7">
    <source>
        <dbReference type="PROSITE-ProRule" id="PRU01122"/>
    </source>
</evidence>
<evidence type="ECO:0000256" key="3">
    <source>
        <dbReference type="ARBA" id="ARBA00022801"/>
    </source>
</evidence>
<dbReference type="SUPFAM" id="SSF54211">
    <property type="entry name" value="Ribosomal protein S5 domain 2-like"/>
    <property type="match status" value="1"/>
</dbReference>
<evidence type="ECO:0000256" key="4">
    <source>
        <dbReference type="ARBA" id="ARBA00022825"/>
    </source>
</evidence>
<dbReference type="RefSeq" id="WP_315571137.1">
    <property type="nucleotide sequence ID" value="NZ_CP118868.1"/>
</dbReference>